<keyword evidence="6" id="KW-1185">Reference proteome</keyword>
<dbReference type="CDD" id="cd03362">
    <property type="entry name" value="TOPRIM_TopoIA_TopoIII"/>
    <property type="match status" value="1"/>
</dbReference>
<dbReference type="SMART" id="SM00493">
    <property type="entry name" value="TOPRIM"/>
    <property type="match status" value="1"/>
</dbReference>
<dbReference type="InterPro" id="IPR023406">
    <property type="entry name" value="Topo_IA_AS"/>
</dbReference>
<dbReference type="InterPro" id="IPR000380">
    <property type="entry name" value="Topo_IA"/>
</dbReference>
<evidence type="ECO:0000313" key="5">
    <source>
        <dbReference type="EMBL" id="RZF48968.1"/>
    </source>
</evidence>
<dbReference type="GO" id="GO:0005634">
    <property type="term" value="C:nucleus"/>
    <property type="evidence" value="ECO:0007669"/>
    <property type="project" value="TreeGrafter"/>
</dbReference>
<dbReference type="SUPFAM" id="SSF56712">
    <property type="entry name" value="Prokaryotic type I DNA topoisomerase"/>
    <property type="match status" value="1"/>
</dbReference>
<dbReference type="OrthoDB" id="430051at2759"/>
<dbReference type="Pfam" id="PF01131">
    <property type="entry name" value="Topoisom_bac"/>
    <property type="match status" value="1"/>
</dbReference>
<gene>
    <name evidence="5" type="ORF">LSTR_LSTR003044</name>
</gene>
<feature type="domain" description="Toprim" evidence="3">
    <location>
        <begin position="3"/>
        <end position="153"/>
    </location>
</feature>
<dbReference type="STRING" id="195883.A0A482XUD9"/>
<dbReference type="PANTHER" id="PTHR11390">
    <property type="entry name" value="PROKARYOTIC DNA TOPOISOMERASE"/>
    <property type="match status" value="1"/>
</dbReference>
<dbReference type="InterPro" id="IPR006171">
    <property type="entry name" value="TOPRIM_dom"/>
</dbReference>
<evidence type="ECO:0000259" key="3">
    <source>
        <dbReference type="PROSITE" id="PS50880"/>
    </source>
</evidence>
<dbReference type="GO" id="GO:0003917">
    <property type="term" value="F:DNA topoisomerase type I (single strand cut, ATP-independent) activity"/>
    <property type="evidence" value="ECO:0007669"/>
    <property type="project" value="UniProtKB-EC"/>
</dbReference>
<comment type="similarity">
    <text evidence="2">Belongs to the type IA topoisomerase family.</text>
</comment>
<feature type="domain" description="Topo IA-type catalytic" evidence="4">
    <location>
        <begin position="170"/>
        <end position="350"/>
    </location>
</feature>
<dbReference type="GO" id="GO:0003677">
    <property type="term" value="F:DNA binding"/>
    <property type="evidence" value="ECO:0007669"/>
    <property type="project" value="UniProtKB-KW"/>
</dbReference>
<dbReference type="PROSITE" id="PS50880">
    <property type="entry name" value="TOPRIM"/>
    <property type="match status" value="1"/>
</dbReference>
<comment type="catalytic activity">
    <reaction evidence="2">
        <text>ATP-independent breakage of single-stranded DNA, followed by passage and rejoining.</text>
        <dbReference type="EC" id="5.6.2.1"/>
    </reaction>
</comment>
<evidence type="ECO:0000256" key="1">
    <source>
        <dbReference type="ARBA" id="ARBA00023235"/>
    </source>
</evidence>
<comment type="caution">
    <text evidence="5">The sequence shown here is derived from an EMBL/GenBank/DDBJ whole genome shotgun (WGS) entry which is preliminary data.</text>
</comment>
<dbReference type="InParanoid" id="A0A482XUD9"/>
<dbReference type="InterPro" id="IPR013497">
    <property type="entry name" value="Topo_IA_cen"/>
</dbReference>
<dbReference type="GO" id="GO:0006265">
    <property type="term" value="P:DNA topological change"/>
    <property type="evidence" value="ECO:0007669"/>
    <property type="project" value="InterPro"/>
</dbReference>
<dbReference type="SMR" id="A0A482XUD9"/>
<dbReference type="InterPro" id="IPR013825">
    <property type="entry name" value="Topo_IA_cen_sub2"/>
</dbReference>
<dbReference type="InterPro" id="IPR034144">
    <property type="entry name" value="TOPRIM_TopoIII"/>
</dbReference>
<keyword evidence="2" id="KW-0799">Topoisomerase</keyword>
<comment type="function">
    <text evidence="2">Introduces a single-strand break via transesterification at a target site in duplex DNA. Releases the supercoiling and torsional tension of DNA introduced during the DNA replication and transcription by transiently cleaving and rejoining one strand of the DNA duplex. The scissile phosphodiester is attacked by the catalytic tyrosine of the enzyme, resulting in the formation of a DNA-(5'-phosphotyrosyl)-enzyme intermediate and the expulsion of a 3'-OH DNA strand.</text>
</comment>
<dbReference type="InterPro" id="IPR013826">
    <property type="entry name" value="Topo_IA_cen_sub3"/>
</dbReference>
<dbReference type="InterPro" id="IPR003601">
    <property type="entry name" value="Topo_IA_2"/>
</dbReference>
<evidence type="ECO:0000259" key="4">
    <source>
        <dbReference type="PROSITE" id="PS52039"/>
    </source>
</evidence>
<dbReference type="FunFam" id="3.40.50.140:FF:000002">
    <property type="entry name" value="DNA topoisomerase"/>
    <property type="match status" value="1"/>
</dbReference>
<proteinExistence type="inferred from homology"/>
<dbReference type="PANTHER" id="PTHR11390:SF20">
    <property type="entry name" value="DNA TOPOISOMERASE 3-BETA-1"/>
    <property type="match status" value="1"/>
</dbReference>
<organism evidence="5 6">
    <name type="scientific">Laodelphax striatellus</name>
    <name type="common">Small brown planthopper</name>
    <name type="synonym">Delphax striatella</name>
    <dbReference type="NCBI Taxonomy" id="195883"/>
    <lineage>
        <taxon>Eukaryota</taxon>
        <taxon>Metazoa</taxon>
        <taxon>Ecdysozoa</taxon>
        <taxon>Arthropoda</taxon>
        <taxon>Hexapoda</taxon>
        <taxon>Insecta</taxon>
        <taxon>Pterygota</taxon>
        <taxon>Neoptera</taxon>
        <taxon>Paraneoptera</taxon>
        <taxon>Hemiptera</taxon>
        <taxon>Auchenorrhyncha</taxon>
        <taxon>Fulgoroidea</taxon>
        <taxon>Delphacidae</taxon>
        <taxon>Criomorphinae</taxon>
        <taxon>Laodelphax</taxon>
    </lineage>
</organism>
<evidence type="ECO:0000256" key="2">
    <source>
        <dbReference type="RuleBase" id="RU362092"/>
    </source>
</evidence>
<sequence>MKTALMVAEKPSLAGSLANILNLGRNSSRKGSNGACSVHEWIGQFRGEQVNFKMTSVCGHVMSLDFIGKYNNWDRVDPVELFSCPTEKKEAAAKLKMPHFLSQEARGCDYLILWLDCDKEGENICFEVMNAVEGTMRRSPYNDDVVYRAHFSAITEKDIKAAMQNLGKPNENESRSVDARQELDLRIGCAFTRFQTKFFQGKYGDLDASLISYGPCQTPTLGFCVQRHDEIQTFKPEPFWVIQMSVNTVDGKEVTLDWARVRCFEKEVTTMFLQKIREQTTAMVTNVSVKEKSKSRPQALNTVELMRVASSGLGLGPHHAMQVAEKLYTQGYISYPRTETTHYPDNFDLV</sequence>
<dbReference type="EMBL" id="QKKF02000817">
    <property type="protein sequence ID" value="RZF48968.1"/>
    <property type="molecule type" value="Genomic_DNA"/>
</dbReference>
<dbReference type="SMART" id="SM00436">
    <property type="entry name" value="TOP1Bc"/>
    <property type="match status" value="1"/>
</dbReference>
<dbReference type="Gene3D" id="1.10.460.10">
    <property type="entry name" value="Topoisomerase I, domain 2"/>
    <property type="match status" value="1"/>
</dbReference>
<dbReference type="InterPro" id="IPR013824">
    <property type="entry name" value="Topo_IA_cen_sub1"/>
</dbReference>
<dbReference type="Proteomes" id="UP000291343">
    <property type="component" value="Unassembled WGS sequence"/>
</dbReference>
<dbReference type="Gene3D" id="2.70.20.10">
    <property type="entry name" value="Topoisomerase I, domain 3"/>
    <property type="match status" value="1"/>
</dbReference>
<keyword evidence="1 2" id="KW-0413">Isomerase</keyword>
<dbReference type="Pfam" id="PF01751">
    <property type="entry name" value="Toprim"/>
    <property type="match status" value="1"/>
</dbReference>
<dbReference type="AlphaFoldDB" id="A0A482XUD9"/>
<accession>A0A482XUD9</accession>
<keyword evidence="2" id="KW-0238">DNA-binding</keyword>
<dbReference type="PROSITE" id="PS52039">
    <property type="entry name" value="TOPO_IA_2"/>
    <property type="match status" value="1"/>
</dbReference>
<dbReference type="EC" id="5.6.2.1" evidence="2"/>
<dbReference type="PROSITE" id="PS00396">
    <property type="entry name" value="TOPO_IA_1"/>
    <property type="match status" value="1"/>
</dbReference>
<dbReference type="GO" id="GO:0006310">
    <property type="term" value="P:DNA recombination"/>
    <property type="evidence" value="ECO:0007669"/>
    <property type="project" value="TreeGrafter"/>
</dbReference>
<dbReference type="GO" id="GO:0006281">
    <property type="term" value="P:DNA repair"/>
    <property type="evidence" value="ECO:0007669"/>
    <property type="project" value="TreeGrafter"/>
</dbReference>
<dbReference type="PRINTS" id="PR00417">
    <property type="entry name" value="PRTPISMRASEI"/>
</dbReference>
<dbReference type="InterPro" id="IPR023405">
    <property type="entry name" value="Topo_IA_core_domain"/>
</dbReference>
<name>A0A482XUD9_LAOST</name>
<dbReference type="Gene3D" id="3.40.50.140">
    <property type="match status" value="1"/>
</dbReference>
<evidence type="ECO:0000313" key="6">
    <source>
        <dbReference type="Proteomes" id="UP000291343"/>
    </source>
</evidence>
<dbReference type="Gene3D" id="1.10.290.10">
    <property type="entry name" value="Topoisomerase I, domain 4"/>
    <property type="match status" value="1"/>
</dbReference>
<reference evidence="5 6" key="1">
    <citation type="journal article" date="2017" name="Gigascience">
        <title>Genome sequence of the small brown planthopper, Laodelphax striatellus.</title>
        <authorList>
            <person name="Zhu J."/>
            <person name="Jiang F."/>
            <person name="Wang X."/>
            <person name="Yang P."/>
            <person name="Bao Y."/>
            <person name="Zhao W."/>
            <person name="Wang W."/>
            <person name="Lu H."/>
            <person name="Wang Q."/>
            <person name="Cui N."/>
            <person name="Li J."/>
            <person name="Chen X."/>
            <person name="Luo L."/>
            <person name="Yu J."/>
            <person name="Kang L."/>
            <person name="Cui F."/>
        </authorList>
    </citation>
    <scope>NUCLEOTIDE SEQUENCE [LARGE SCALE GENOMIC DNA]</scope>
    <source>
        <strain evidence="5">Lst14</strain>
    </source>
</reference>
<protein>
    <recommendedName>
        <fullName evidence="2">DNA topoisomerase</fullName>
        <ecNumber evidence="2">5.6.2.1</ecNumber>
    </recommendedName>
</protein>